<evidence type="ECO:0000256" key="1">
    <source>
        <dbReference type="ARBA" id="ARBA00004196"/>
    </source>
</evidence>
<keyword evidence="2" id="KW-0201">Cytochrome c-type biogenesis</keyword>
<comment type="subcellular location">
    <subcellularLocation>
        <location evidence="1">Cell envelope</location>
    </subcellularLocation>
</comment>
<dbReference type="RefSeq" id="WP_157682845.1">
    <property type="nucleotide sequence ID" value="NZ_LT629757.1"/>
</dbReference>
<dbReference type="OrthoDB" id="9796554at2"/>
<sequence>MRRRRRGTGRSARPLVVGLLAVLLAVVTAGCGSGGADDGPARPTSPRALPDVTLEALQGSGELDLGSIRGPAVVNLWASWCAPCRAELPDYAAYARKHAGSVDVIGIDFQDTQVDQAVALAEDSGVDYPLYADPDGLTRARTLPQIVLVDAEGRVRFARPMKITSVQQIEDLVAEHLGVAP</sequence>
<dbReference type="PROSITE" id="PS00194">
    <property type="entry name" value="THIOREDOXIN_1"/>
    <property type="match status" value="1"/>
</dbReference>
<dbReference type="PROSITE" id="PS51352">
    <property type="entry name" value="THIOREDOXIN_2"/>
    <property type="match status" value="1"/>
</dbReference>
<evidence type="ECO:0000313" key="7">
    <source>
        <dbReference type="EMBL" id="SDS71121.1"/>
    </source>
</evidence>
<dbReference type="GO" id="GO:0016853">
    <property type="term" value="F:isomerase activity"/>
    <property type="evidence" value="ECO:0007669"/>
    <property type="project" value="UniProtKB-KW"/>
</dbReference>
<reference evidence="8" key="1">
    <citation type="submission" date="2016-10" db="EMBL/GenBank/DDBJ databases">
        <authorList>
            <person name="Varghese N."/>
            <person name="Submissions S."/>
        </authorList>
    </citation>
    <scope>NUCLEOTIDE SEQUENCE [LARGE SCALE GENOMIC DNA]</scope>
    <source>
        <strain evidence="8">DSM 22127</strain>
    </source>
</reference>
<dbReference type="Gene3D" id="3.40.30.10">
    <property type="entry name" value="Glutaredoxin"/>
    <property type="match status" value="1"/>
</dbReference>
<dbReference type="PANTHER" id="PTHR42852">
    <property type="entry name" value="THIOL:DISULFIDE INTERCHANGE PROTEIN DSBE"/>
    <property type="match status" value="1"/>
</dbReference>
<evidence type="ECO:0000256" key="2">
    <source>
        <dbReference type="ARBA" id="ARBA00022748"/>
    </source>
</evidence>
<dbReference type="Pfam" id="PF00578">
    <property type="entry name" value="AhpC-TSA"/>
    <property type="match status" value="1"/>
</dbReference>
<keyword evidence="8" id="KW-1185">Reference proteome</keyword>
<keyword evidence="3" id="KW-0735">Signal-anchor</keyword>
<protein>
    <submittedName>
        <fullName evidence="7">Thiol-disulfide isomerase or thioredoxin</fullName>
    </submittedName>
</protein>
<evidence type="ECO:0000256" key="5">
    <source>
        <dbReference type="ARBA" id="ARBA00023284"/>
    </source>
</evidence>
<keyword evidence="3" id="KW-0812">Transmembrane</keyword>
<dbReference type="InterPro" id="IPR013766">
    <property type="entry name" value="Thioredoxin_domain"/>
</dbReference>
<dbReference type="PANTHER" id="PTHR42852:SF6">
    <property type="entry name" value="THIOL:DISULFIDE INTERCHANGE PROTEIN DSBE"/>
    <property type="match status" value="1"/>
</dbReference>
<dbReference type="InterPro" id="IPR050553">
    <property type="entry name" value="Thioredoxin_ResA/DsbE_sf"/>
</dbReference>
<evidence type="ECO:0000259" key="6">
    <source>
        <dbReference type="PROSITE" id="PS51352"/>
    </source>
</evidence>
<dbReference type="SUPFAM" id="SSF52833">
    <property type="entry name" value="Thioredoxin-like"/>
    <property type="match status" value="1"/>
</dbReference>
<dbReference type="InterPro" id="IPR017937">
    <property type="entry name" value="Thioredoxin_CS"/>
</dbReference>
<evidence type="ECO:0000256" key="4">
    <source>
        <dbReference type="ARBA" id="ARBA00023157"/>
    </source>
</evidence>
<evidence type="ECO:0000256" key="3">
    <source>
        <dbReference type="ARBA" id="ARBA00022968"/>
    </source>
</evidence>
<dbReference type="EMBL" id="LT629757">
    <property type="protein sequence ID" value="SDS71121.1"/>
    <property type="molecule type" value="Genomic_DNA"/>
</dbReference>
<dbReference type="InterPro" id="IPR000866">
    <property type="entry name" value="AhpC/TSA"/>
</dbReference>
<dbReference type="GO" id="GO:0017004">
    <property type="term" value="P:cytochrome complex assembly"/>
    <property type="evidence" value="ECO:0007669"/>
    <property type="project" value="UniProtKB-KW"/>
</dbReference>
<keyword evidence="5" id="KW-0676">Redox-active center</keyword>
<dbReference type="Proteomes" id="UP000198859">
    <property type="component" value="Chromosome I"/>
</dbReference>
<keyword evidence="4" id="KW-1015">Disulfide bond</keyword>
<evidence type="ECO:0000313" key="8">
    <source>
        <dbReference type="Proteomes" id="UP000198859"/>
    </source>
</evidence>
<gene>
    <name evidence="7" type="ORF">SAMN04488570_2506</name>
</gene>
<proteinExistence type="predicted"/>
<organism evidence="7 8">
    <name type="scientific">Nocardioides scoriae</name>
    <dbReference type="NCBI Taxonomy" id="642780"/>
    <lineage>
        <taxon>Bacteria</taxon>
        <taxon>Bacillati</taxon>
        <taxon>Actinomycetota</taxon>
        <taxon>Actinomycetes</taxon>
        <taxon>Propionibacteriales</taxon>
        <taxon>Nocardioidaceae</taxon>
        <taxon>Nocardioides</taxon>
    </lineage>
</organism>
<dbReference type="AlphaFoldDB" id="A0A1H1UFR2"/>
<dbReference type="GO" id="GO:0030313">
    <property type="term" value="C:cell envelope"/>
    <property type="evidence" value="ECO:0007669"/>
    <property type="project" value="UniProtKB-SubCell"/>
</dbReference>
<dbReference type="STRING" id="642780.SAMN04488570_2506"/>
<feature type="domain" description="Thioredoxin" evidence="6">
    <location>
        <begin position="43"/>
        <end position="178"/>
    </location>
</feature>
<dbReference type="GO" id="GO:0016209">
    <property type="term" value="F:antioxidant activity"/>
    <property type="evidence" value="ECO:0007669"/>
    <property type="project" value="InterPro"/>
</dbReference>
<keyword evidence="7" id="KW-0413">Isomerase</keyword>
<dbReference type="GO" id="GO:0016491">
    <property type="term" value="F:oxidoreductase activity"/>
    <property type="evidence" value="ECO:0007669"/>
    <property type="project" value="InterPro"/>
</dbReference>
<dbReference type="PROSITE" id="PS51257">
    <property type="entry name" value="PROKAR_LIPOPROTEIN"/>
    <property type="match status" value="1"/>
</dbReference>
<dbReference type="InterPro" id="IPR036249">
    <property type="entry name" value="Thioredoxin-like_sf"/>
</dbReference>
<dbReference type="CDD" id="cd02966">
    <property type="entry name" value="TlpA_like_family"/>
    <property type="match status" value="1"/>
</dbReference>
<name>A0A1H1UFR2_9ACTN</name>
<accession>A0A1H1UFR2</accession>